<evidence type="ECO:0000256" key="2">
    <source>
        <dbReference type="ARBA" id="ARBA00022803"/>
    </source>
</evidence>
<feature type="repeat" description="TPR" evidence="3">
    <location>
        <begin position="128"/>
        <end position="161"/>
    </location>
</feature>
<dbReference type="GO" id="GO:0016740">
    <property type="term" value="F:transferase activity"/>
    <property type="evidence" value="ECO:0007669"/>
    <property type="project" value="UniProtKB-KW"/>
</dbReference>
<keyword evidence="1" id="KW-0677">Repeat</keyword>
<dbReference type="SMART" id="SM00028">
    <property type="entry name" value="TPR"/>
    <property type="match status" value="3"/>
</dbReference>
<dbReference type="SUPFAM" id="SSF53756">
    <property type="entry name" value="UDP-Glycosyltransferase/glycogen phosphorylase"/>
    <property type="match status" value="1"/>
</dbReference>
<keyword evidence="4" id="KW-0808">Transferase</keyword>
<dbReference type="InterPro" id="IPR051685">
    <property type="entry name" value="Ycf3/AcsC/BcsC/TPR_MFPF"/>
</dbReference>
<evidence type="ECO:0000256" key="1">
    <source>
        <dbReference type="ARBA" id="ARBA00022737"/>
    </source>
</evidence>
<name>A0A1X7DRX7_9BACT</name>
<dbReference type="OrthoDB" id="9814129at2"/>
<dbReference type="PANTHER" id="PTHR44943:SF8">
    <property type="entry name" value="TPR REPEAT-CONTAINING PROTEIN MJ0263"/>
    <property type="match status" value="1"/>
</dbReference>
<accession>A0A1X7DRX7</accession>
<dbReference type="STRING" id="1519643.SAMN06295933_2273"/>
<evidence type="ECO:0000313" key="5">
    <source>
        <dbReference type="Proteomes" id="UP000192906"/>
    </source>
</evidence>
<dbReference type="Gene3D" id="1.25.40.10">
    <property type="entry name" value="Tetratricopeptide repeat domain"/>
    <property type="match status" value="2"/>
</dbReference>
<dbReference type="SUPFAM" id="SSF48452">
    <property type="entry name" value="TPR-like"/>
    <property type="match status" value="1"/>
</dbReference>
<dbReference type="RefSeq" id="WP_085102235.1">
    <property type="nucleotide sequence ID" value="NZ_FWZU01000003.1"/>
</dbReference>
<dbReference type="InterPro" id="IPR011990">
    <property type="entry name" value="TPR-like_helical_dom_sf"/>
</dbReference>
<protein>
    <submittedName>
        <fullName evidence="4">Glycosyltransferase family 9 (Heptosyltransferase)</fullName>
    </submittedName>
</protein>
<dbReference type="Proteomes" id="UP000192906">
    <property type="component" value="Unassembled WGS sequence"/>
</dbReference>
<reference evidence="5" key="1">
    <citation type="submission" date="2017-04" db="EMBL/GenBank/DDBJ databases">
        <authorList>
            <person name="Varghese N."/>
            <person name="Submissions S."/>
        </authorList>
    </citation>
    <scope>NUCLEOTIDE SEQUENCE [LARGE SCALE GENOMIC DNA]</scope>
    <source>
        <strain evidence="5">K3S</strain>
    </source>
</reference>
<dbReference type="PANTHER" id="PTHR44943">
    <property type="entry name" value="CELLULOSE SYNTHASE OPERON PROTEIN C"/>
    <property type="match status" value="1"/>
</dbReference>
<feature type="repeat" description="TPR" evidence="3">
    <location>
        <begin position="94"/>
        <end position="127"/>
    </location>
</feature>
<dbReference type="PROSITE" id="PS50005">
    <property type="entry name" value="TPR"/>
    <property type="match status" value="3"/>
</dbReference>
<evidence type="ECO:0000256" key="3">
    <source>
        <dbReference type="PROSITE-ProRule" id="PRU00339"/>
    </source>
</evidence>
<dbReference type="InterPro" id="IPR019734">
    <property type="entry name" value="TPR_rpt"/>
</dbReference>
<evidence type="ECO:0000313" key="4">
    <source>
        <dbReference type="EMBL" id="SMF20577.1"/>
    </source>
</evidence>
<dbReference type="Gene3D" id="3.40.50.2000">
    <property type="entry name" value="Glycogen Phosphorylase B"/>
    <property type="match status" value="1"/>
</dbReference>
<dbReference type="AlphaFoldDB" id="A0A1X7DRX7"/>
<dbReference type="Pfam" id="PF13424">
    <property type="entry name" value="TPR_12"/>
    <property type="match status" value="1"/>
</dbReference>
<gene>
    <name evidence="4" type="ORF">SAMN06295933_2273</name>
</gene>
<proteinExistence type="predicted"/>
<dbReference type="EMBL" id="FWZU01000003">
    <property type="protein sequence ID" value="SMF20577.1"/>
    <property type="molecule type" value="Genomic_DNA"/>
</dbReference>
<feature type="repeat" description="TPR" evidence="3">
    <location>
        <begin position="60"/>
        <end position="93"/>
    </location>
</feature>
<keyword evidence="5" id="KW-1185">Reference proteome</keyword>
<dbReference type="Pfam" id="PF13181">
    <property type="entry name" value="TPR_8"/>
    <property type="match status" value="1"/>
</dbReference>
<organism evidence="4 5">
    <name type="scientific">Desulfovibrio gilichinskyi</name>
    <dbReference type="NCBI Taxonomy" id="1519643"/>
    <lineage>
        <taxon>Bacteria</taxon>
        <taxon>Pseudomonadati</taxon>
        <taxon>Thermodesulfobacteriota</taxon>
        <taxon>Desulfovibrionia</taxon>
        <taxon>Desulfovibrionales</taxon>
        <taxon>Desulfovibrionaceae</taxon>
        <taxon>Desulfovibrio</taxon>
    </lineage>
</organism>
<sequence length="469" mass="52894">MSKTEQDVTVKKSNREDWLNSLPENGRKAFEEAVKMYSASRYEEAHNFYAMALLYSPDDPVILTNMGVLLRAQGKIRAAEECYRRALAIDPDSPGCWTNLGNVLRRLGKLKDAAYCHRKAFKLDKNFIDAYYNFGLTLQDLGKLDEAIKVYDFCLKAKPGDVRISWDRSLALLSKGDLLQGFEAYEYRWYRNDSIRRDFKQPLWDGSPLNGRRILLYSEQGLGDTLQFCRYVAEVANAGGKVILECQKELVSLLSGLEGLAVIVSAGKELPEFDVQAPLLSLPRIMKHDLGSLPSKCPYLTPPSESGFSVHVPPGTNLKVGIVWAGRATHKNDHNRSVEIENFFIFSRVPGVMLYSLQKGEQAVQREKSACGFLLRELASGCDDFGDTAKVLSQLDLVITVDTSVAHLAGALGIPVWVAIPYNSDWRWMRERTDSPWYPSMTLFRQECPGDWEQVFKNMLAVLIKKVRA</sequence>
<keyword evidence="2 3" id="KW-0802">TPR repeat</keyword>